<proteinExistence type="predicted"/>
<protein>
    <recommendedName>
        <fullName evidence="3">DUF4222 domain-containing protein</fullName>
    </recommendedName>
</protein>
<keyword evidence="2" id="KW-1185">Reference proteome</keyword>
<dbReference type="RefSeq" id="WP_071825325.1">
    <property type="nucleotide sequence ID" value="NZ_FO704551.1"/>
</dbReference>
<evidence type="ECO:0000313" key="1">
    <source>
        <dbReference type="EMBL" id="CDG20599.1"/>
    </source>
</evidence>
<dbReference type="KEGG" id="xpo:XPG1_0944"/>
<sequence>MRNPEPHDYYTHKNGETVEVLSVAFNRVTFVREGYITPCIMPVSRFTKEYTYAGRA</sequence>
<organism evidence="1 2">
    <name type="scientific">Xenorhabdus poinarii G6</name>
    <dbReference type="NCBI Taxonomy" id="1354304"/>
    <lineage>
        <taxon>Bacteria</taxon>
        <taxon>Pseudomonadati</taxon>
        <taxon>Pseudomonadota</taxon>
        <taxon>Gammaproteobacteria</taxon>
        <taxon>Enterobacterales</taxon>
        <taxon>Morganellaceae</taxon>
        <taxon>Xenorhabdus</taxon>
    </lineage>
</organism>
<dbReference type="AlphaFoldDB" id="A0A068R0M1"/>
<evidence type="ECO:0000313" key="2">
    <source>
        <dbReference type="Proteomes" id="UP000032735"/>
    </source>
</evidence>
<dbReference type="Proteomes" id="UP000032735">
    <property type="component" value="Chromosome"/>
</dbReference>
<evidence type="ECO:0008006" key="3">
    <source>
        <dbReference type="Google" id="ProtNLM"/>
    </source>
</evidence>
<gene>
    <name evidence="1" type="ORF">XPG1_0944</name>
</gene>
<name>A0A068R0M1_9GAMM</name>
<dbReference type="STRING" id="1354304.XPG1_0944"/>
<dbReference type="OrthoDB" id="6419134at2"/>
<accession>A0A068R0M1</accession>
<dbReference type="Pfam" id="PF13973">
    <property type="entry name" value="DUF4222"/>
    <property type="match status" value="1"/>
</dbReference>
<reference evidence="1 2" key="1">
    <citation type="submission" date="2013-07" db="EMBL/GenBank/DDBJ databases">
        <authorList>
            <person name="Genoscope - CEA"/>
        </authorList>
    </citation>
    <scope>NUCLEOTIDE SEQUENCE [LARGE SCALE GENOMIC DNA]</scope>
    <source>
        <strain evidence="1 2">G6</strain>
    </source>
</reference>
<dbReference type="HOGENOM" id="CLU_197687_1_1_6"/>
<dbReference type="EMBL" id="FO704551">
    <property type="protein sequence ID" value="CDG20599.1"/>
    <property type="molecule type" value="Genomic_DNA"/>
</dbReference>
<dbReference type="InterPro" id="IPR025317">
    <property type="entry name" value="DUF4222"/>
</dbReference>